<evidence type="ECO:0000256" key="1">
    <source>
        <dbReference type="SAM" id="MobiDB-lite"/>
    </source>
</evidence>
<dbReference type="Proteomes" id="UP000436088">
    <property type="component" value="Unassembled WGS sequence"/>
</dbReference>
<keyword evidence="3" id="KW-1185">Reference proteome</keyword>
<proteinExistence type="predicted"/>
<gene>
    <name evidence="2" type="ORF">F3Y22_tig00112530pilonHSYRG00184</name>
</gene>
<feature type="compositionally biased region" description="Basic and acidic residues" evidence="1">
    <location>
        <begin position="127"/>
        <end position="145"/>
    </location>
</feature>
<accession>A0A6A2WVM2</accession>
<feature type="compositionally biased region" description="Basic and acidic residues" evidence="1">
    <location>
        <begin position="40"/>
        <end position="51"/>
    </location>
</feature>
<feature type="region of interest" description="Disordered" evidence="1">
    <location>
        <begin position="1"/>
        <end position="147"/>
    </location>
</feature>
<evidence type="ECO:0000313" key="2">
    <source>
        <dbReference type="EMBL" id="KAE8665722.1"/>
    </source>
</evidence>
<protein>
    <submittedName>
        <fullName evidence="2">Uncharacterized protein</fullName>
    </submittedName>
</protein>
<sequence length="172" mass="19887">MSMTMKEFLPMEDDEINKMKNPDSRSDKPLMDSSSIQLSKEQKDQDKEFAKKLTPFIPTNSRLIKKFPLKHKYPEEEPPKESNDDSDYEDFDPLKGSIFDIAETPKTEAESTNQSKNADDESTNVEEVNHLHPDSTHVDEEGDRTRTRRLFSKLGGLIGVRNLYRREQPPVE</sequence>
<dbReference type="AlphaFoldDB" id="A0A6A2WVM2"/>
<comment type="caution">
    <text evidence="2">The sequence shown here is derived from an EMBL/GenBank/DDBJ whole genome shotgun (WGS) entry which is preliminary data.</text>
</comment>
<name>A0A6A2WVM2_HIBSY</name>
<feature type="compositionally biased region" description="Basic and acidic residues" evidence="1">
    <location>
        <begin position="16"/>
        <end position="30"/>
    </location>
</feature>
<feature type="compositionally biased region" description="Basic and acidic residues" evidence="1">
    <location>
        <begin position="72"/>
        <end position="83"/>
    </location>
</feature>
<dbReference type="EMBL" id="VEPZ02001607">
    <property type="protein sequence ID" value="KAE8665722.1"/>
    <property type="molecule type" value="Genomic_DNA"/>
</dbReference>
<evidence type="ECO:0000313" key="3">
    <source>
        <dbReference type="Proteomes" id="UP000436088"/>
    </source>
</evidence>
<organism evidence="2 3">
    <name type="scientific">Hibiscus syriacus</name>
    <name type="common">Rose of Sharon</name>
    <dbReference type="NCBI Taxonomy" id="106335"/>
    <lineage>
        <taxon>Eukaryota</taxon>
        <taxon>Viridiplantae</taxon>
        <taxon>Streptophyta</taxon>
        <taxon>Embryophyta</taxon>
        <taxon>Tracheophyta</taxon>
        <taxon>Spermatophyta</taxon>
        <taxon>Magnoliopsida</taxon>
        <taxon>eudicotyledons</taxon>
        <taxon>Gunneridae</taxon>
        <taxon>Pentapetalae</taxon>
        <taxon>rosids</taxon>
        <taxon>malvids</taxon>
        <taxon>Malvales</taxon>
        <taxon>Malvaceae</taxon>
        <taxon>Malvoideae</taxon>
        <taxon>Hibiscus</taxon>
    </lineage>
</organism>
<reference evidence="2" key="1">
    <citation type="submission" date="2019-09" db="EMBL/GenBank/DDBJ databases">
        <title>Draft genome information of white flower Hibiscus syriacus.</title>
        <authorList>
            <person name="Kim Y.-M."/>
        </authorList>
    </citation>
    <scope>NUCLEOTIDE SEQUENCE [LARGE SCALE GENOMIC DNA]</scope>
    <source>
        <strain evidence="2">YM2019G1</strain>
    </source>
</reference>